<evidence type="ECO:0000313" key="3">
    <source>
        <dbReference type="Proteomes" id="UP001165378"/>
    </source>
</evidence>
<name>A0AA41Q4Y5_9ACTN</name>
<dbReference type="AlphaFoldDB" id="A0AA41Q4Y5"/>
<protein>
    <submittedName>
        <fullName evidence="2">Uncharacterized protein</fullName>
    </submittedName>
</protein>
<feature type="region of interest" description="Disordered" evidence="1">
    <location>
        <begin position="1"/>
        <end position="23"/>
    </location>
</feature>
<reference evidence="2" key="1">
    <citation type="submission" date="2022-01" db="EMBL/GenBank/DDBJ databases">
        <title>Genome-Based Taxonomic Classification of the Phylum Actinobacteria.</title>
        <authorList>
            <person name="Gao Y."/>
        </authorList>
    </citation>
    <scope>NUCLEOTIDE SEQUENCE</scope>
    <source>
        <strain evidence="2">KLBMP 8922</strain>
    </source>
</reference>
<dbReference type="Proteomes" id="UP001165378">
    <property type="component" value="Unassembled WGS sequence"/>
</dbReference>
<evidence type="ECO:0000313" key="2">
    <source>
        <dbReference type="EMBL" id="MCF2531655.1"/>
    </source>
</evidence>
<dbReference type="EMBL" id="JAKFHA010000025">
    <property type="protein sequence ID" value="MCF2531655.1"/>
    <property type="molecule type" value="Genomic_DNA"/>
</dbReference>
<sequence>MHEPPTPFRPEAGITGFHGPRDPAPAVTDAATCRTALYAAARDAAGRVEGFTAQAYPRTFHSATVRVHDAAHIVLFHVHQPLVAFAADQLDWYADEFVDPPKWSDTLARHGFTILTAPQLCAPFTEADASALSAAERAQVAYWHPKTVGAVLFNSWD</sequence>
<gene>
    <name evidence="2" type="ORF">LZ495_31170</name>
</gene>
<accession>A0AA41Q4Y5</accession>
<keyword evidence="3" id="KW-1185">Reference proteome</keyword>
<organism evidence="2 3">
    <name type="scientific">Yinghuangia soli</name>
    <dbReference type="NCBI Taxonomy" id="2908204"/>
    <lineage>
        <taxon>Bacteria</taxon>
        <taxon>Bacillati</taxon>
        <taxon>Actinomycetota</taxon>
        <taxon>Actinomycetes</taxon>
        <taxon>Kitasatosporales</taxon>
        <taxon>Streptomycetaceae</taxon>
        <taxon>Yinghuangia</taxon>
    </lineage>
</organism>
<dbReference type="RefSeq" id="WP_235056302.1">
    <property type="nucleotide sequence ID" value="NZ_JAKFHA010000025.1"/>
</dbReference>
<proteinExistence type="predicted"/>
<evidence type="ECO:0000256" key="1">
    <source>
        <dbReference type="SAM" id="MobiDB-lite"/>
    </source>
</evidence>
<comment type="caution">
    <text evidence="2">The sequence shown here is derived from an EMBL/GenBank/DDBJ whole genome shotgun (WGS) entry which is preliminary data.</text>
</comment>